<dbReference type="Pfam" id="PF09957">
    <property type="entry name" value="VapB_antitoxin"/>
    <property type="match status" value="1"/>
</dbReference>
<keyword evidence="2" id="KW-1185">Reference proteome</keyword>
<dbReference type="InterPro" id="IPR019239">
    <property type="entry name" value="VapB_antitoxin"/>
</dbReference>
<name>A0A1C2G0S9_9GAMM</name>
<gene>
    <name evidence="1" type="ORF">C4900_11300</name>
</gene>
<evidence type="ECO:0000313" key="1">
    <source>
        <dbReference type="EMBL" id="RCN56404.1"/>
    </source>
</evidence>
<dbReference type="AlphaFoldDB" id="A0A1C2G0S9"/>
<dbReference type="RefSeq" id="WP_065970847.1">
    <property type="nucleotide sequence ID" value="NZ_CP080624.1"/>
</dbReference>
<sequence>MSPDPEPLEQALAVSGETQKAAVTRALKEFIARRTQRQLLDLMGALDWDETCDYKDECSRP</sequence>
<dbReference type="EMBL" id="PSYR01000002">
    <property type="protein sequence ID" value="RCN56404.1"/>
    <property type="molecule type" value="Genomic_DNA"/>
</dbReference>
<reference evidence="1 2" key="1">
    <citation type="submission" date="2018-02" db="EMBL/GenBank/DDBJ databases">
        <title>Insights into the biology of acidophilic members of the Acidiferrobacteraceae family derived from comparative genomic analyses.</title>
        <authorList>
            <person name="Issotta F."/>
            <person name="Thyssen C."/>
            <person name="Mena C."/>
            <person name="Moya A."/>
            <person name="Bellenberg S."/>
            <person name="Sproer C."/>
            <person name="Covarrubias P.C."/>
            <person name="Sand W."/>
            <person name="Quatrini R."/>
            <person name="Vera M."/>
        </authorList>
    </citation>
    <scope>NUCLEOTIDE SEQUENCE [LARGE SCALE GENOMIC DNA]</scope>
    <source>
        <strain evidence="2">m-1</strain>
    </source>
</reference>
<protein>
    <submittedName>
        <fullName evidence="1">DUF2191 domain-containing protein</fullName>
    </submittedName>
</protein>
<organism evidence="1 2">
    <name type="scientific">Acidiferrobacter thiooxydans</name>
    <dbReference type="NCBI Taxonomy" id="163359"/>
    <lineage>
        <taxon>Bacteria</taxon>
        <taxon>Pseudomonadati</taxon>
        <taxon>Pseudomonadota</taxon>
        <taxon>Gammaproteobacteria</taxon>
        <taxon>Acidiferrobacterales</taxon>
        <taxon>Acidiferrobacteraceae</taxon>
        <taxon>Acidiferrobacter</taxon>
    </lineage>
</organism>
<proteinExistence type="predicted"/>
<dbReference type="STRING" id="163359.A9R16_13085"/>
<dbReference type="OrthoDB" id="9805830at2"/>
<dbReference type="Proteomes" id="UP000253250">
    <property type="component" value="Unassembled WGS sequence"/>
</dbReference>
<comment type="caution">
    <text evidence="1">The sequence shown here is derived from an EMBL/GenBank/DDBJ whole genome shotgun (WGS) entry which is preliminary data.</text>
</comment>
<evidence type="ECO:0000313" key="2">
    <source>
        <dbReference type="Proteomes" id="UP000253250"/>
    </source>
</evidence>
<accession>A0A1C2G0S9</accession>